<evidence type="ECO:0000256" key="7">
    <source>
        <dbReference type="ARBA" id="ARBA00022989"/>
    </source>
</evidence>
<keyword evidence="3" id="KW-0645">Protease</keyword>
<feature type="domain" description="CAAX prenyl protease 2/Lysostaphin resistance protein A-like" evidence="12">
    <location>
        <begin position="151"/>
        <end position="256"/>
    </location>
</feature>
<dbReference type="Proteomes" id="UP001439008">
    <property type="component" value="Unassembled WGS sequence"/>
</dbReference>
<evidence type="ECO:0000256" key="4">
    <source>
        <dbReference type="ARBA" id="ARBA00022692"/>
    </source>
</evidence>
<dbReference type="EMBL" id="JBDODL010000173">
    <property type="protein sequence ID" value="MES1918990.1"/>
    <property type="molecule type" value="Genomic_DNA"/>
</dbReference>
<dbReference type="PANTHER" id="PTHR13046:SF0">
    <property type="entry name" value="CAAX PRENYL PROTEASE 2"/>
    <property type="match status" value="1"/>
</dbReference>
<comment type="subcellular location">
    <subcellularLocation>
        <location evidence="1">Endoplasmic reticulum membrane</location>
        <topology evidence="1">Multi-pass membrane protein</topology>
    </subcellularLocation>
</comment>
<comment type="catalytic activity">
    <reaction evidence="9">
        <text>Hydrolyzes the peptide bond -P2-(S-farnesyl or geranylgeranyl)C-P1'-P2'-P3'-COOH where P1' and P2' are amino acids with aliphatic sidechains and P3' is any C-terminal residue.</text>
        <dbReference type="EC" id="3.4.26.1"/>
    </reaction>
</comment>
<evidence type="ECO:0000256" key="1">
    <source>
        <dbReference type="ARBA" id="ARBA00004477"/>
    </source>
</evidence>
<evidence type="ECO:0000256" key="2">
    <source>
        <dbReference type="ARBA" id="ARBA00006897"/>
    </source>
</evidence>
<sequence>MDYNLKTVALLLCTVYVALFISSIYIWDILGFENKDRNNKHVILRRSFSISFTSFLSLLALKRYLTISESNSFRKSPFLSMIGFSINRTALIDSLKIGFITTFFFFGHQTHSFIVLIEAKMRSKEEFRLALHENDFTSAFITKGRSLVNPIFIKSVLLAPIFEELIYRSVICTSLAIAKFSVLKTTTISSLLFCSSHLHLLFWHFFIEKKSLKQTLSILIVQWSYSFIFGLFESTTFLITRNIWACIVSHSICNFIGFPDFGWIFSENSPSKRRSFVL</sequence>
<evidence type="ECO:0000256" key="10">
    <source>
        <dbReference type="ARBA" id="ARBA00049729"/>
    </source>
</evidence>
<name>A0ABV2AH49_9EUKA</name>
<keyword evidence="8 11" id="KW-0472">Membrane</keyword>
<dbReference type="EC" id="3.4.26.1" evidence="10"/>
<reference evidence="13 14" key="1">
    <citation type="journal article" date="2024" name="BMC Biol.">
        <title>Comparative genomics of Ascetosporea gives new insight into the evolutionary basis for animal parasitism in Rhizaria.</title>
        <authorList>
            <person name="Hiltunen Thoren M."/>
            <person name="Onut-Brannstrom I."/>
            <person name="Alfjorden A."/>
            <person name="Peckova H."/>
            <person name="Swords F."/>
            <person name="Hooper C."/>
            <person name="Holzer A.S."/>
            <person name="Bass D."/>
            <person name="Burki F."/>
        </authorList>
    </citation>
    <scope>NUCLEOTIDE SEQUENCE [LARGE SCALE GENOMIC DNA]</scope>
    <source>
        <strain evidence="13">20-A016</strain>
    </source>
</reference>
<evidence type="ECO:0000256" key="11">
    <source>
        <dbReference type="SAM" id="Phobius"/>
    </source>
</evidence>
<proteinExistence type="inferred from homology"/>
<feature type="transmembrane region" description="Helical" evidence="11">
    <location>
        <begin position="188"/>
        <end position="206"/>
    </location>
</feature>
<evidence type="ECO:0000256" key="5">
    <source>
        <dbReference type="ARBA" id="ARBA00022801"/>
    </source>
</evidence>
<evidence type="ECO:0000259" key="12">
    <source>
        <dbReference type="Pfam" id="PF02517"/>
    </source>
</evidence>
<evidence type="ECO:0000313" key="14">
    <source>
        <dbReference type="Proteomes" id="UP001439008"/>
    </source>
</evidence>
<organism evidence="13 14">
    <name type="scientific">Bonamia ostreae</name>
    <dbReference type="NCBI Taxonomy" id="126728"/>
    <lineage>
        <taxon>Eukaryota</taxon>
        <taxon>Sar</taxon>
        <taxon>Rhizaria</taxon>
        <taxon>Endomyxa</taxon>
        <taxon>Ascetosporea</taxon>
        <taxon>Haplosporida</taxon>
        <taxon>Bonamia</taxon>
    </lineage>
</organism>
<keyword evidence="4 11" id="KW-0812">Transmembrane</keyword>
<comment type="caution">
    <text evidence="13">The sequence shown here is derived from an EMBL/GenBank/DDBJ whole genome shotgun (WGS) entry which is preliminary data.</text>
</comment>
<evidence type="ECO:0000313" key="13">
    <source>
        <dbReference type="EMBL" id="MES1918990.1"/>
    </source>
</evidence>
<dbReference type="InterPro" id="IPR003675">
    <property type="entry name" value="Rce1/LyrA-like_dom"/>
</dbReference>
<dbReference type="Pfam" id="PF02517">
    <property type="entry name" value="Rce1-like"/>
    <property type="match status" value="1"/>
</dbReference>
<evidence type="ECO:0000256" key="3">
    <source>
        <dbReference type="ARBA" id="ARBA00022670"/>
    </source>
</evidence>
<keyword evidence="6" id="KW-0256">Endoplasmic reticulum</keyword>
<keyword evidence="7 11" id="KW-1133">Transmembrane helix</keyword>
<protein>
    <recommendedName>
        <fullName evidence="10">intramembrane prenyl-peptidase Rce1</fullName>
        <ecNumber evidence="10">3.4.26.1</ecNumber>
    </recommendedName>
</protein>
<evidence type="ECO:0000256" key="6">
    <source>
        <dbReference type="ARBA" id="ARBA00022824"/>
    </source>
</evidence>
<keyword evidence="14" id="KW-1185">Reference proteome</keyword>
<gene>
    <name evidence="13" type="ORF">MHBO_005284</name>
</gene>
<accession>A0ABV2AH49</accession>
<dbReference type="InterPro" id="IPR039731">
    <property type="entry name" value="Rce1"/>
</dbReference>
<feature type="transmembrane region" description="Helical" evidence="11">
    <location>
        <begin position="218"/>
        <end position="236"/>
    </location>
</feature>
<comment type="similarity">
    <text evidence="2">Belongs to the peptidase U48 family.</text>
</comment>
<keyword evidence="5" id="KW-0378">Hydrolase</keyword>
<dbReference type="PANTHER" id="PTHR13046">
    <property type="entry name" value="PROTEASE U48 CAAX PRENYL PROTEASE RCE1"/>
    <property type="match status" value="1"/>
</dbReference>
<evidence type="ECO:0000256" key="8">
    <source>
        <dbReference type="ARBA" id="ARBA00023136"/>
    </source>
</evidence>
<feature type="transmembrane region" description="Helical" evidence="11">
    <location>
        <begin position="7"/>
        <end position="27"/>
    </location>
</feature>
<evidence type="ECO:0000256" key="9">
    <source>
        <dbReference type="ARBA" id="ARBA00047280"/>
    </source>
</evidence>